<dbReference type="PROSITE" id="PS51078">
    <property type="entry name" value="ICLR_ED"/>
    <property type="match status" value="1"/>
</dbReference>
<dbReference type="GO" id="GO:0003700">
    <property type="term" value="F:DNA-binding transcription factor activity"/>
    <property type="evidence" value="ECO:0007669"/>
    <property type="project" value="TreeGrafter"/>
</dbReference>
<accession>A0AAX3YUS8</accession>
<keyword evidence="3" id="KW-0804">Transcription</keyword>
<evidence type="ECO:0000259" key="5">
    <source>
        <dbReference type="PROSITE" id="PS51078"/>
    </source>
</evidence>
<name>A0AAX3YUS8_RHOOP</name>
<dbReference type="PANTHER" id="PTHR30136">
    <property type="entry name" value="HELIX-TURN-HELIX TRANSCRIPTIONAL REGULATOR, ICLR FAMILY"/>
    <property type="match status" value="1"/>
</dbReference>
<dbReference type="Gene3D" id="3.30.450.40">
    <property type="match status" value="1"/>
</dbReference>
<reference evidence="7" key="2">
    <citation type="submission" date="2023-07" db="EMBL/GenBank/DDBJ databases">
        <title>Genomic analysis of Rhodococcus opacus VOC-14 with glycol ethers degradation activity.</title>
        <authorList>
            <person name="Narkevich D.A."/>
            <person name="Hlushen A.M."/>
            <person name="Akhremchuk A.E."/>
            <person name="Sikolenko M.A."/>
            <person name="Valentovich L.N."/>
        </authorList>
    </citation>
    <scope>NUCLEOTIDE SEQUENCE</scope>
    <source>
        <strain evidence="7">VOC-14</strain>
        <plasmid evidence="7">pRho-VOC14-L</plasmid>
    </source>
</reference>
<dbReference type="RefSeq" id="WP_206016609.1">
    <property type="nucleotide sequence ID" value="NZ_CP130956.1"/>
</dbReference>
<sequence>MSSTDSTPARGAEHRTVSRVMAILEVIIASEPEGLRLGELSDAIGAPKSSIHGYARGLVTTGYLREHEGRYLQGPAVSTLLAIGGQQVPVGYHHALEQLSKACDETAILSILVGNSAIIVDLVEPTQTIRASPPMHQRNPLWPVSYGKCFLAFMEPRRRDAYLRRITDNPAEWDRIAEELATVHDTRIGYNRGERNPDLFGVASPILLHGKEVTMAIGLAGPAARMEAQLDRISKSVLEAAELLSNTGARD</sequence>
<evidence type="ECO:0000256" key="1">
    <source>
        <dbReference type="ARBA" id="ARBA00023015"/>
    </source>
</evidence>
<evidence type="ECO:0000313" key="9">
    <source>
        <dbReference type="Proteomes" id="UP001231166"/>
    </source>
</evidence>
<dbReference type="SUPFAM" id="SSF55781">
    <property type="entry name" value="GAF domain-like"/>
    <property type="match status" value="1"/>
</dbReference>
<evidence type="ECO:0000259" key="4">
    <source>
        <dbReference type="PROSITE" id="PS51077"/>
    </source>
</evidence>
<evidence type="ECO:0000313" key="8">
    <source>
        <dbReference type="Proteomes" id="UP001066327"/>
    </source>
</evidence>
<dbReference type="InterPro" id="IPR014757">
    <property type="entry name" value="Tscrpt_reg_IclR_C"/>
</dbReference>
<dbReference type="GO" id="GO:0003677">
    <property type="term" value="F:DNA binding"/>
    <property type="evidence" value="ECO:0007669"/>
    <property type="project" value="UniProtKB-KW"/>
</dbReference>
<evidence type="ECO:0000313" key="6">
    <source>
        <dbReference type="EMBL" id="MCZ4586157.1"/>
    </source>
</evidence>
<dbReference type="InterPro" id="IPR005471">
    <property type="entry name" value="Tscrpt_reg_IclR_N"/>
</dbReference>
<dbReference type="Pfam" id="PF01614">
    <property type="entry name" value="IclR_C"/>
    <property type="match status" value="1"/>
</dbReference>
<evidence type="ECO:0000313" key="7">
    <source>
        <dbReference type="EMBL" id="WLF51908.1"/>
    </source>
</evidence>
<dbReference type="EMBL" id="CP130956">
    <property type="protein sequence ID" value="WLF51908.1"/>
    <property type="molecule type" value="Genomic_DNA"/>
</dbReference>
<proteinExistence type="predicted"/>
<keyword evidence="7" id="KW-0614">Plasmid</keyword>
<evidence type="ECO:0000256" key="3">
    <source>
        <dbReference type="ARBA" id="ARBA00023163"/>
    </source>
</evidence>
<feature type="domain" description="HTH iclR-type" evidence="4">
    <location>
        <begin position="14"/>
        <end position="75"/>
    </location>
</feature>
<keyword evidence="8" id="KW-1185">Reference proteome</keyword>
<dbReference type="InterPro" id="IPR036388">
    <property type="entry name" value="WH-like_DNA-bd_sf"/>
</dbReference>
<dbReference type="EMBL" id="JAPWIS010000010">
    <property type="protein sequence ID" value="MCZ4586157.1"/>
    <property type="molecule type" value="Genomic_DNA"/>
</dbReference>
<keyword evidence="2" id="KW-0238">DNA-binding</keyword>
<dbReference type="GO" id="GO:0045892">
    <property type="term" value="P:negative regulation of DNA-templated transcription"/>
    <property type="evidence" value="ECO:0007669"/>
    <property type="project" value="TreeGrafter"/>
</dbReference>
<dbReference type="Pfam" id="PF09339">
    <property type="entry name" value="HTH_IclR"/>
    <property type="match status" value="1"/>
</dbReference>
<dbReference type="PROSITE" id="PS51077">
    <property type="entry name" value="HTH_ICLR"/>
    <property type="match status" value="1"/>
</dbReference>
<dbReference type="Proteomes" id="UP001231166">
    <property type="component" value="Plasmid pRho-VOC14-L"/>
</dbReference>
<dbReference type="Proteomes" id="UP001066327">
    <property type="component" value="Unassembled WGS sequence"/>
</dbReference>
<protein>
    <submittedName>
        <fullName evidence="7">IclR family transcriptional regulator</fullName>
    </submittedName>
</protein>
<evidence type="ECO:0000256" key="2">
    <source>
        <dbReference type="ARBA" id="ARBA00023125"/>
    </source>
</evidence>
<keyword evidence="1" id="KW-0805">Transcription regulation</keyword>
<dbReference type="InterPro" id="IPR036390">
    <property type="entry name" value="WH_DNA-bd_sf"/>
</dbReference>
<reference evidence="6" key="1">
    <citation type="submission" date="2022-12" db="EMBL/GenBank/DDBJ databases">
        <authorList>
            <person name="Krivoruchko A.V."/>
            <person name="Elkin A."/>
        </authorList>
    </citation>
    <scope>NUCLEOTIDE SEQUENCE</scope>
    <source>
        <strain evidence="6">IEGM 249</strain>
    </source>
</reference>
<dbReference type="InterPro" id="IPR050707">
    <property type="entry name" value="HTH_MetabolicPath_Reg"/>
</dbReference>
<dbReference type="AlphaFoldDB" id="A0AAX3YUS8"/>
<dbReference type="InterPro" id="IPR029016">
    <property type="entry name" value="GAF-like_dom_sf"/>
</dbReference>
<gene>
    <name evidence="6" type="ORF">O4328_21115</name>
    <name evidence="7" type="ORF">Q5707_41305</name>
</gene>
<dbReference type="Gene3D" id="1.10.10.10">
    <property type="entry name" value="Winged helix-like DNA-binding domain superfamily/Winged helix DNA-binding domain"/>
    <property type="match status" value="1"/>
</dbReference>
<dbReference type="PANTHER" id="PTHR30136:SF35">
    <property type="entry name" value="HTH-TYPE TRANSCRIPTIONAL REGULATOR RV1719"/>
    <property type="match status" value="1"/>
</dbReference>
<organism evidence="7 9">
    <name type="scientific">Rhodococcus opacus</name>
    <name type="common">Nocardia opaca</name>
    <dbReference type="NCBI Taxonomy" id="37919"/>
    <lineage>
        <taxon>Bacteria</taxon>
        <taxon>Bacillati</taxon>
        <taxon>Actinomycetota</taxon>
        <taxon>Actinomycetes</taxon>
        <taxon>Mycobacteriales</taxon>
        <taxon>Nocardiaceae</taxon>
        <taxon>Rhodococcus</taxon>
    </lineage>
</organism>
<dbReference type="SUPFAM" id="SSF46785">
    <property type="entry name" value="Winged helix' DNA-binding domain"/>
    <property type="match status" value="1"/>
</dbReference>
<geneLocation type="plasmid" evidence="7 9">
    <name>pRho-VOC14-L</name>
</geneLocation>
<feature type="domain" description="IclR-ED" evidence="5">
    <location>
        <begin position="68"/>
        <end position="251"/>
    </location>
</feature>